<protein>
    <submittedName>
        <fullName evidence="7">Branched-chain amino acid ABC transporter substrate-binding protein</fullName>
    </submittedName>
</protein>
<comment type="caution">
    <text evidence="7">The sequence shown here is derived from an EMBL/GenBank/DDBJ whole genome shotgun (WGS) entry which is preliminary data.</text>
</comment>
<dbReference type="InterPro" id="IPR028082">
    <property type="entry name" value="Peripla_BP_I"/>
</dbReference>
<dbReference type="RefSeq" id="WP_143927229.1">
    <property type="nucleotide sequence ID" value="NZ_CABEIM010000003.1"/>
</dbReference>
<dbReference type="SUPFAM" id="SSF53822">
    <property type="entry name" value="Periplasmic binding protein-like I"/>
    <property type="match status" value="1"/>
</dbReference>
<evidence type="ECO:0000256" key="5">
    <source>
        <dbReference type="SAM" id="SignalP"/>
    </source>
</evidence>
<dbReference type="Gene3D" id="3.40.50.2300">
    <property type="match status" value="2"/>
</dbReference>
<feature type="domain" description="Leucine-binding protein" evidence="6">
    <location>
        <begin position="40"/>
        <end position="379"/>
    </location>
</feature>
<comment type="similarity">
    <text evidence="1">Belongs to the leucine-binding protein family.</text>
</comment>
<accession>A0A9X9QQ54</accession>
<dbReference type="CDD" id="cd06347">
    <property type="entry name" value="PBP1_ABC_LivK_ligand_binding-like"/>
    <property type="match status" value="1"/>
</dbReference>
<feature type="signal peptide" evidence="5">
    <location>
        <begin position="1"/>
        <end position="19"/>
    </location>
</feature>
<name>A0A9X9QQ54_STRDY</name>
<dbReference type="PROSITE" id="PS51257">
    <property type="entry name" value="PROKAR_LIPOPROTEIN"/>
    <property type="match status" value="1"/>
</dbReference>
<dbReference type="AlphaFoldDB" id="A0A9X9QQ54"/>
<evidence type="ECO:0000259" key="6">
    <source>
        <dbReference type="Pfam" id="PF13458"/>
    </source>
</evidence>
<dbReference type="PRINTS" id="PR00337">
    <property type="entry name" value="LEUILEVALBP"/>
</dbReference>
<organism evidence="7 8">
    <name type="scientific">Streptococcus dysgalactiae</name>
    <dbReference type="NCBI Taxonomy" id="1334"/>
    <lineage>
        <taxon>Bacteria</taxon>
        <taxon>Bacillati</taxon>
        <taxon>Bacillota</taxon>
        <taxon>Bacilli</taxon>
        <taxon>Lactobacillales</taxon>
        <taxon>Streptococcaceae</taxon>
        <taxon>Streptococcus</taxon>
    </lineage>
</organism>
<keyword evidence="2" id="KW-0813">Transport</keyword>
<dbReference type="InterPro" id="IPR028081">
    <property type="entry name" value="Leu-bd"/>
</dbReference>
<evidence type="ECO:0000256" key="1">
    <source>
        <dbReference type="ARBA" id="ARBA00010062"/>
    </source>
</evidence>
<dbReference type="InterPro" id="IPR051010">
    <property type="entry name" value="BCAA_transport"/>
</dbReference>
<evidence type="ECO:0000256" key="3">
    <source>
        <dbReference type="ARBA" id="ARBA00022729"/>
    </source>
</evidence>
<gene>
    <name evidence="7" type="primary">livK</name>
    <name evidence="7" type="ORF">NCTC7982_01079</name>
</gene>
<keyword evidence="3 5" id="KW-0732">Signal</keyword>
<dbReference type="EMBL" id="CABEIM010000003">
    <property type="protein sequence ID" value="VTS80074.1"/>
    <property type="molecule type" value="Genomic_DNA"/>
</dbReference>
<reference evidence="7 8" key="1">
    <citation type="submission" date="2019-05" db="EMBL/GenBank/DDBJ databases">
        <authorList>
            <consortium name="Pathogen Informatics"/>
        </authorList>
    </citation>
    <scope>NUCLEOTIDE SEQUENCE [LARGE SCALE GENOMIC DNA]</scope>
    <source>
        <strain evidence="7 8">NCTC7982</strain>
    </source>
</reference>
<evidence type="ECO:0000256" key="2">
    <source>
        <dbReference type="ARBA" id="ARBA00022448"/>
    </source>
</evidence>
<feature type="chain" id="PRO_5040954964" evidence="5">
    <location>
        <begin position="20"/>
        <end position="390"/>
    </location>
</feature>
<sequence length="390" mass="40881">MKKKLLFSSVVLLSMASLAACSAAPGASSQAASGTEIGKTLKIGLNLELTGNVSAYGSAEEKGAKLAVDEINKAGGVGGKTIEVITKDNKSDNSEAATVTTNLATESKVNVVVGPATSGATAAASPNASKAAVPLITPSGTTDNLTLTSDGKINPYVFRTTFVDSYQGDVLAKYASDHLKAKKVVLFYDNSSDYSKGIAKRFKKVYTDTIVAEATFQSGDTDFQSALTKLKDKEYDAIVMPGYYQETGTIIKQAREMGIASPILGPDGFADDKLVELAGASNVNKVYYISGFSASTSDKAVQFVKAYQAKYGTSPSMFAALAYDSIYMAADAAKDSKTSVDLAKRLAKLKDFEGVTGTMTIDRQHNPIKPVSVVELTNGKESSATTVTAD</sequence>
<proteinExistence type="inferred from homology"/>
<dbReference type="PANTHER" id="PTHR30483:SF6">
    <property type="entry name" value="PERIPLASMIC BINDING PROTEIN OF ABC TRANSPORTER FOR NATURAL AMINO ACIDS"/>
    <property type="match status" value="1"/>
</dbReference>
<keyword evidence="4" id="KW-0029">Amino-acid transport</keyword>
<evidence type="ECO:0000256" key="4">
    <source>
        <dbReference type="ARBA" id="ARBA00022970"/>
    </source>
</evidence>
<dbReference type="Pfam" id="PF13458">
    <property type="entry name" value="Peripla_BP_6"/>
    <property type="match status" value="1"/>
</dbReference>
<dbReference type="Proteomes" id="UP000373301">
    <property type="component" value="Unassembled WGS sequence"/>
</dbReference>
<evidence type="ECO:0000313" key="7">
    <source>
        <dbReference type="EMBL" id="VTS80074.1"/>
    </source>
</evidence>
<dbReference type="GO" id="GO:0006865">
    <property type="term" value="P:amino acid transport"/>
    <property type="evidence" value="ECO:0007669"/>
    <property type="project" value="UniProtKB-KW"/>
</dbReference>
<dbReference type="PANTHER" id="PTHR30483">
    <property type="entry name" value="LEUCINE-SPECIFIC-BINDING PROTEIN"/>
    <property type="match status" value="1"/>
</dbReference>
<dbReference type="InterPro" id="IPR000709">
    <property type="entry name" value="Leu_Ile_Val-bd"/>
</dbReference>
<evidence type="ECO:0000313" key="8">
    <source>
        <dbReference type="Proteomes" id="UP000373301"/>
    </source>
</evidence>